<comment type="cofactor">
    <cofactor evidence="10">
        <name>Mg(2+)</name>
        <dbReference type="ChEBI" id="CHEBI:18420"/>
    </cofactor>
    <text evidence="10">Binds 1 Mg(2+) ion per subunit.</text>
</comment>
<feature type="binding site" evidence="10">
    <location>
        <position position="85"/>
    </location>
    <ligand>
        <name>4-amino-2-methyl-5-(diphosphooxymethyl)pyrimidine</name>
        <dbReference type="ChEBI" id="CHEBI:57841"/>
    </ligand>
</feature>
<protein>
    <recommendedName>
        <fullName evidence="10">Thiamine-phosphate synthase</fullName>
        <shortName evidence="10">TP synthase</shortName>
        <shortName evidence="10">TPS</shortName>
        <ecNumber evidence="10">2.5.1.3</ecNumber>
    </recommendedName>
    <alternativeName>
        <fullName evidence="10">Thiamine-phosphate pyrophosphorylase</fullName>
        <shortName evidence="10">TMP pyrophosphorylase</shortName>
        <shortName evidence="10">TMP-PPase</shortName>
    </alternativeName>
</protein>
<keyword evidence="6 10" id="KW-0784">Thiamine biosynthesis</keyword>
<dbReference type="GO" id="GO:0009229">
    <property type="term" value="P:thiamine diphosphate biosynthetic process"/>
    <property type="evidence" value="ECO:0007669"/>
    <property type="project" value="UniProtKB-UniRule"/>
</dbReference>
<evidence type="ECO:0000256" key="9">
    <source>
        <dbReference type="ARBA" id="ARBA00047883"/>
    </source>
</evidence>
<feature type="binding site" evidence="10">
    <location>
        <begin position="150"/>
        <end position="152"/>
    </location>
    <ligand>
        <name>2-[(2R,5Z)-2-carboxy-4-methylthiazol-5(2H)-ylidene]ethyl phosphate</name>
        <dbReference type="ChEBI" id="CHEBI:62899"/>
    </ligand>
</feature>
<proteinExistence type="inferred from homology"/>
<evidence type="ECO:0000256" key="10">
    <source>
        <dbReference type="HAMAP-Rule" id="MF_00097"/>
    </source>
</evidence>
<dbReference type="GO" id="GO:0000287">
    <property type="term" value="F:magnesium ion binding"/>
    <property type="evidence" value="ECO:0007669"/>
    <property type="project" value="UniProtKB-UniRule"/>
</dbReference>
<sequence>MERLGWRISEQSELMCRSLPGVYLITDRHQIHKKKTLLETVDELLQAGLRMIQLREKDLSAAELYPLAKELRCLTHQYHSLLLINDRVDLAQAVNADGVHLGHHSLPIDVARKVIGSKLLIGASTHSHSEITRAYEQGADFVTYGPVYFTPSKAPYGKPVGLQSLQDICKYAPLPVYALGGVKTENALETLQSGVAGIAAISALLSTPSPAQAYANLTKVLIQHKKS</sequence>
<comment type="catalytic activity">
    <reaction evidence="8 10 11">
        <text>2-(2-carboxy-4-methylthiazol-5-yl)ethyl phosphate + 4-amino-2-methyl-5-(diphosphooxymethyl)pyrimidine + 2 H(+) = thiamine phosphate + CO2 + diphosphate</text>
        <dbReference type="Rhea" id="RHEA:47848"/>
        <dbReference type="ChEBI" id="CHEBI:15378"/>
        <dbReference type="ChEBI" id="CHEBI:16526"/>
        <dbReference type="ChEBI" id="CHEBI:33019"/>
        <dbReference type="ChEBI" id="CHEBI:37575"/>
        <dbReference type="ChEBI" id="CHEBI:57841"/>
        <dbReference type="ChEBI" id="CHEBI:62890"/>
        <dbReference type="EC" id="2.5.1.3"/>
    </reaction>
</comment>
<dbReference type="Proteomes" id="UP000199409">
    <property type="component" value="Unassembled WGS sequence"/>
</dbReference>
<dbReference type="FunFam" id="3.20.20.70:FF:000096">
    <property type="entry name" value="Thiamine-phosphate synthase"/>
    <property type="match status" value="1"/>
</dbReference>
<name>A0A1H3YN35_9BACT</name>
<feature type="binding site" evidence="10">
    <location>
        <begin position="201"/>
        <end position="202"/>
    </location>
    <ligand>
        <name>2-[(2R,5Z)-2-carboxy-4-methylthiazol-5(2H)-ylidene]ethyl phosphate</name>
        <dbReference type="ChEBI" id="CHEBI:62899"/>
    </ligand>
</feature>
<dbReference type="InterPro" id="IPR036206">
    <property type="entry name" value="ThiamineP_synth_sf"/>
</dbReference>
<dbReference type="Gene3D" id="3.20.20.70">
    <property type="entry name" value="Aldolase class I"/>
    <property type="match status" value="1"/>
</dbReference>
<dbReference type="Pfam" id="PF02581">
    <property type="entry name" value="TMP-TENI"/>
    <property type="match status" value="1"/>
</dbReference>
<evidence type="ECO:0000259" key="13">
    <source>
        <dbReference type="Pfam" id="PF02581"/>
    </source>
</evidence>
<dbReference type="STRING" id="37625.SAMN05660420_01313"/>
<dbReference type="SUPFAM" id="SSF51391">
    <property type="entry name" value="Thiamin phosphate synthase"/>
    <property type="match status" value="1"/>
</dbReference>
<evidence type="ECO:0000256" key="7">
    <source>
        <dbReference type="ARBA" id="ARBA00047334"/>
    </source>
</evidence>
<keyword evidence="15" id="KW-1185">Reference proteome</keyword>
<accession>A0A1H3YN35</accession>
<comment type="pathway">
    <text evidence="2 10 12">Cofactor biosynthesis; thiamine diphosphate biosynthesis; thiamine phosphate from 4-amino-2-methyl-5-diphosphomethylpyrimidine and 4-methyl-5-(2-phosphoethyl)-thiazole: step 1/1.</text>
</comment>
<dbReference type="CDD" id="cd00564">
    <property type="entry name" value="TMP_TenI"/>
    <property type="match status" value="1"/>
</dbReference>
<dbReference type="HAMAP" id="MF_00097">
    <property type="entry name" value="TMP_synthase"/>
    <property type="match status" value="1"/>
</dbReference>
<dbReference type="InterPro" id="IPR022998">
    <property type="entry name" value="ThiamineP_synth_TenI"/>
</dbReference>
<evidence type="ECO:0000256" key="3">
    <source>
        <dbReference type="ARBA" id="ARBA00022679"/>
    </source>
</evidence>
<keyword evidence="5 10" id="KW-0460">Magnesium</keyword>
<comment type="caution">
    <text evidence="10">Lacks conserved residue(s) required for the propagation of feature annotation.</text>
</comment>
<evidence type="ECO:0000256" key="2">
    <source>
        <dbReference type="ARBA" id="ARBA00005165"/>
    </source>
</evidence>
<dbReference type="PANTHER" id="PTHR20857:SF15">
    <property type="entry name" value="THIAMINE-PHOSPHATE SYNTHASE"/>
    <property type="match status" value="1"/>
</dbReference>
<comment type="similarity">
    <text evidence="10 11">Belongs to the thiamine-phosphate synthase family.</text>
</comment>
<comment type="function">
    <text evidence="1 10">Condenses 4-methyl-5-(beta-hydroxyethyl)thiazole monophosphate (THZ-P) and 2-methyl-4-amino-5-hydroxymethyl pyrimidine pyrophosphate (HMP-PP) to form thiamine monophosphate (TMP).</text>
</comment>
<dbReference type="EMBL" id="FNQN01000003">
    <property type="protein sequence ID" value="SEA12945.1"/>
    <property type="molecule type" value="Genomic_DNA"/>
</dbReference>
<keyword evidence="4 10" id="KW-0479">Metal-binding</keyword>
<dbReference type="AlphaFoldDB" id="A0A1H3YN35"/>
<evidence type="ECO:0000256" key="4">
    <source>
        <dbReference type="ARBA" id="ARBA00022723"/>
    </source>
</evidence>
<keyword evidence="3 10" id="KW-0808">Transferase</keyword>
<dbReference type="InterPro" id="IPR034291">
    <property type="entry name" value="TMP_synthase"/>
</dbReference>
<comment type="catalytic activity">
    <reaction evidence="7 10 11">
        <text>4-methyl-5-(2-phosphooxyethyl)-thiazole + 4-amino-2-methyl-5-(diphosphooxymethyl)pyrimidine + H(+) = thiamine phosphate + diphosphate</text>
        <dbReference type="Rhea" id="RHEA:22328"/>
        <dbReference type="ChEBI" id="CHEBI:15378"/>
        <dbReference type="ChEBI" id="CHEBI:33019"/>
        <dbReference type="ChEBI" id="CHEBI:37575"/>
        <dbReference type="ChEBI" id="CHEBI:57841"/>
        <dbReference type="ChEBI" id="CHEBI:58296"/>
        <dbReference type="EC" id="2.5.1.3"/>
    </reaction>
</comment>
<dbReference type="EC" id="2.5.1.3" evidence="10"/>
<dbReference type="GO" id="GO:0005737">
    <property type="term" value="C:cytoplasm"/>
    <property type="evidence" value="ECO:0007669"/>
    <property type="project" value="TreeGrafter"/>
</dbReference>
<feature type="domain" description="Thiamine phosphate synthase/TenI" evidence="13">
    <location>
        <begin position="22"/>
        <end position="204"/>
    </location>
</feature>
<dbReference type="NCBIfam" id="TIGR00693">
    <property type="entry name" value="thiE"/>
    <property type="match status" value="1"/>
</dbReference>
<organism evidence="14 15">
    <name type="scientific">Desulfuromusa kysingii</name>
    <dbReference type="NCBI Taxonomy" id="37625"/>
    <lineage>
        <taxon>Bacteria</taxon>
        <taxon>Pseudomonadati</taxon>
        <taxon>Thermodesulfobacteriota</taxon>
        <taxon>Desulfuromonadia</taxon>
        <taxon>Desulfuromonadales</taxon>
        <taxon>Geopsychrobacteraceae</taxon>
        <taxon>Desulfuromusa</taxon>
    </lineage>
</organism>
<feature type="binding site" evidence="10">
    <location>
        <position position="181"/>
    </location>
    <ligand>
        <name>2-[(2R,5Z)-2-carboxy-4-methylthiazol-5(2H)-ylidene]ethyl phosphate</name>
        <dbReference type="ChEBI" id="CHEBI:62899"/>
    </ligand>
</feature>
<evidence type="ECO:0000313" key="15">
    <source>
        <dbReference type="Proteomes" id="UP000199409"/>
    </source>
</evidence>
<dbReference type="GO" id="GO:0009228">
    <property type="term" value="P:thiamine biosynthetic process"/>
    <property type="evidence" value="ECO:0007669"/>
    <property type="project" value="UniProtKB-KW"/>
</dbReference>
<feature type="binding site" evidence="10">
    <location>
        <position position="124"/>
    </location>
    <ligand>
        <name>4-amino-2-methyl-5-(diphosphooxymethyl)pyrimidine</name>
        <dbReference type="ChEBI" id="CHEBI:57841"/>
    </ligand>
</feature>
<evidence type="ECO:0000256" key="5">
    <source>
        <dbReference type="ARBA" id="ARBA00022842"/>
    </source>
</evidence>
<evidence type="ECO:0000313" key="14">
    <source>
        <dbReference type="EMBL" id="SEA12945.1"/>
    </source>
</evidence>
<evidence type="ECO:0000256" key="12">
    <source>
        <dbReference type="RuleBase" id="RU004253"/>
    </source>
</evidence>
<gene>
    <name evidence="10" type="primary">thiE</name>
    <name evidence="14" type="ORF">SAMN05660420_01313</name>
</gene>
<dbReference type="GO" id="GO:0004789">
    <property type="term" value="F:thiamine-phosphate diphosphorylase activity"/>
    <property type="evidence" value="ECO:0007669"/>
    <property type="project" value="UniProtKB-UniRule"/>
</dbReference>
<reference evidence="14 15" key="1">
    <citation type="submission" date="2016-10" db="EMBL/GenBank/DDBJ databases">
        <authorList>
            <person name="de Groot N.N."/>
        </authorList>
    </citation>
    <scope>NUCLEOTIDE SEQUENCE [LARGE SCALE GENOMIC DNA]</scope>
    <source>
        <strain evidence="14 15">DSM 7343</strain>
    </source>
</reference>
<evidence type="ECO:0000256" key="8">
    <source>
        <dbReference type="ARBA" id="ARBA00047851"/>
    </source>
</evidence>
<dbReference type="PANTHER" id="PTHR20857">
    <property type="entry name" value="THIAMINE-PHOSPHATE PYROPHOSPHORYLASE"/>
    <property type="match status" value="1"/>
</dbReference>
<feature type="binding site" evidence="10">
    <location>
        <position position="153"/>
    </location>
    <ligand>
        <name>4-amino-2-methyl-5-(diphosphooxymethyl)pyrimidine</name>
        <dbReference type="ChEBI" id="CHEBI:57841"/>
    </ligand>
</feature>
<evidence type="ECO:0000256" key="1">
    <source>
        <dbReference type="ARBA" id="ARBA00003814"/>
    </source>
</evidence>
<evidence type="ECO:0000256" key="6">
    <source>
        <dbReference type="ARBA" id="ARBA00022977"/>
    </source>
</evidence>
<comment type="catalytic activity">
    <reaction evidence="9 10 11">
        <text>2-[(2R,5Z)-2-carboxy-4-methylthiazol-5(2H)-ylidene]ethyl phosphate + 4-amino-2-methyl-5-(diphosphooxymethyl)pyrimidine + 2 H(+) = thiamine phosphate + CO2 + diphosphate</text>
        <dbReference type="Rhea" id="RHEA:47844"/>
        <dbReference type="ChEBI" id="CHEBI:15378"/>
        <dbReference type="ChEBI" id="CHEBI:16526"/>
        <dbReference type="ChEBI" id="CHEBI:33019"/>
        <dbReference type="ChEBI" id="CHEBI:37575"/>
        <dbReference type="ChEBI" id="CHEBI:57841"/>
        <dbReference type="ChEBI" id="CHEBI:62899"/>
        <dbReference type="EC" id="2.5.1.3"/>
    </reaction>
</comment>
<dbReference type="UniPathway" id="UPA00060">
    <property type="reaction ID" value="UER00141"/>
</dbReference>
<feature type="binding site" evidence="10">
    <location>
        <position position="86"/>
    </location>
    <ligand>
        <name>Mg(2+)</name>
        <dbReference type="ChEBI" id="CHEBI:18420"/>
    </ligand>
</feature>
<evidence type="ECO:0000256" key="11">
    <source>
        <dbReference type="RuleBase" id="RU003826"/>
    </source>
</evidence>
<feature type="binding site" evidence="10">
    <location>
        <begin position="53"/>
        <end position="57"/>
    </location>
    <ligand>
        <name>4-amino-2-methyl-5-(diphosphooxymethyl)pyrimidine</name>
        <dbReference type="ChEBI" id="CHEBI:57841"/>
    </ligand>
</feature>
<dbReference type="InterPro" id="IPR013785">
    <property type="entry name" value="Aldolase_TIM"/>
</dbReference>